<dbReference type="InterPro" id="IPR021255">
    <property type="entry name" value="DUF2807"/>
</dbReference>
<name>A0A6I6JM10_9BACT</name>
<gene>
    <name evidence="2" type="ORF">GM418_09565</name>
</gene>
<dbReference type="PANTHER" id="PTHR39200">
    <property type="entry name" value="HYPOTHETICAL EXPORTED PROTEIN"/>
    <property type="match status" value="1"/>
</dbReference>
<dbReference type="RefSeq" id="WP_158865477.1">
    <property type="nucleotide sequence ID" value="NZ_CP046401.1"/>
</dbReference>
<feature type="domain" description="Putative auto-transporter adhesin head GIN" evidence="1">
    <location>
        <begin position="33"/>
        <end position="220"/>
    </location>
</feature>
<organism evidence="2 3">
    <name type="scientific">Maribellus comscasis</name>
    <dbReference type="NCBI Taxonomy" id="2681766"/>
    <lineage>
        <taxon>Bacteria</taxon>
        <taxon>Pseudomonadati</taxon>
        <taxon>Bacteroidota</taxon>
        <taxon>Bacteroidia</taxon>
        <taxon>Marinilabiliales</taxon>
        <taxon>Prolixibacteraceae</taxon>
        <taxon>Maribellus</taxon>
    </lineage>
</organism>
<reference evidence="2 3" key="1">
    <citation type="submission" date="2019-11" db="EMBL/GenBank/DDBJ databases">
        <authorList>
            <person name="Zheng R.K."/>
            <person name="Sun C.M."/>
        </authorList>
    </citation>
    <scope>NUCLEOTIDE SEQUENCE [LARGE SCALE GENOMIC DNA]</scope>
    <source>
        <strain evidence="2 3">WC007</strain>
    </source>
</reference>
<proteinExistence type="predicted"/>
<evidence type="ECO:0000313" key="2">
    <source>
        <dbReference type="EMBL" id="QGY43895.1"/>
    </source>
</evidence>
<sequence length="235" mass="25014">MKTKIFILTFLFVTTLFINPLFAEDEERDVSSFSEISLRVPGKLYLEQGKTQSVEIVAKSSTMEEIVTEVNGRRLTIRFKNKNYLFKSFNPGKIEIYITVPEIDALAVSGSGDIIAEDEIKTRILDLAVSGSGDINLAELDTERVKASISGSGDIVIGSGGVADDLSVSISGSGDIKAEDFEAEDVVVRIAGSGNCSVTSNGSLKARVAGSGSVYYHGSPSIDSSVAGSGRVKKM</sequence>
<evidence type="ECO:0000259" key="1">
    <source>
        <dbReference type="Pfam" id="PF10988"/>
    </source>
</evidence>
<evidence type="ECO:0000313" key="3">
    <source>
        <dbReference type="Proteomes" id="UP000428260"/>
    </source>
</evidence>
<dbReference type="PANTHER" id="PTHR39200:SF1">
    <property type="entry name" value="AUTO-TRANSPORTER ADHESIN HEAD GIN DOMAIN-CONTAINING PROTEIN-RELATED"/>
    <property type="match status" value="1"/>
</dbReference>
<dbReference type="Pfam" id="PF10988">
    <property type="entry name" value="DUF2807"/>
    <property type="match status" value="1"/>
</dbReference>
<keyword evidence="3" id="KW-1185">Reference proteome</keyword>
<protein>
    <submittedName>
        <fullName evidence="2">DUF2807 domain-containing protein</fullName>
    </submittedName>
</protein>
<dbReference type="AlphaFoldDB" id="A0A6I6JM10"/>
<dbReference type="Gene3D" id="2.160.20.120">
    <property type="match status" value="1"/>
</dbReference>
<dbReference type="KEGG" id="mcos:GM418_09565"/>
<accession>A0A6I6JM10</accession>
<dbReference type="Proteomes" id="UP000428260">
    <property type="component" value="Chromosome"/>
</dbReference>
<dbReference type="EMBL" id="CP046401">
    <property type="protein sequence ID" value="QGY43895.1"/>
    <property type="molecule type" value="Genomic_DNA"/>
</dbReference>